<dbReference type="AlphaFoldDB" id="A0AAX3X0T5"/>
<evidence type="ECO:0000259" key="4">
    <source>
        <dbReference type="PROSITE" id="PS50977"/>
    </source>
</evidence>
<proteinExistence type="predicted"/>
<dbReference type="PROSITE" id="PS50977">
    <property type="entry name" value="HTH_TETR_2"/>
    <property type="match status" value="1"/>
</dbReference>
<dbReference type="PANTHER" id="PTHR43479:SF7">
    <property type="entry name" value="TETR-FAMILY TRANSCRIPTIONAL REGULATOR"/>
    <property type="match status" value="1"/>
</dbReference>
<dbReference type="InterPro" id="IPR001647">
    <property type="entry name" value="HTH_TetR"/>
</dbReference>
<dbReference type="InterPro" id="IPR009057">
    <property type="entry name" value="Homeodomain-like_sf"/>
</dbReference>
<evidence type="ECO:0000256" key="2">
    <source>
        <dbReference type="ARBA" id="ARBA00023125"/>
    </source>
</evidence>
<dbReference type="InterPro" id="IPR050624">
    <property type="entry name" value="HTH-type_Tx_Regulator"/>
</dbReference>
<name>A0AAX3X0T5_9BACI</name>
<evidence type="ECO:0000256" key="1">
    <source>
        <dbReference type="ARBA" id="ARBA00022491"/>
    </source>
</evidence>
<evidence type="ECO:0000256" key="3">
    <source>
        <dbReference type="PROSITE-ProRule" id="PRU00335"/>
    </source>
</evidence>
<gene>
    <name evidence="5" type="ORF">QNH24_07120</name>
</gene>
<dbReference type="InterPro" id="IPR039532">
    <property type="entry name" value="TetR_C_Firmicutes"/>
</dbReference>
<evidence type="ECO:0000313" key="5">
    <source>
        <dbReference type="EMBL" id="WHY53007.1"/>
    </source>
</evidence>
<keyword evidence="2 3" id="KW-0238">DNA-binding</keyword>
<dbReference type="EMBL" id="CP126101">
    <property type="protein sequence ID" value="WHY53007.1"/>
    <property type="molecule type" value="Genomic_DNA"/>
</dbReference>
<evidence type="ECO:0000313" key="6">
    <source>
        <dbReference type="Proteomes" id="UP001178322"/>
    </source>
</evidence>
<reference evidence="5" key="1">
    <citation type="submission" date="2023-05" db="EMBL/GenBank/DDBJ databases">
        <title>Comparative genomics of Bacillaceae isolates and their secondary metabolite potential.</title>
        <authorList>
            <person name="Song L."/>
            <person name="Nielsen L.J."/>
            <person name="Mohite O."/>
            <person name="Xu X."/>
            <person name="Weber T."/>
            <person name="Kovacs A.T."/>
        </authorList>
    </citation>
    <scope>NUCLEOTIDE SEQUENCE</scope>
    <source>
        <strain evidence="5">LY1</strain>
    </source>
</reference>
<dbReference type="Gene3D" id="1.10.357.10">
    <property type="entry name" value="Tetracycline Repressor, domain 2"/>
    <property type="match status" value="1"/>
</dbReference>
<protein>
    <submittedName>
        <fullName evidence="5">TetR/AcrR family transcriptional regulator</fullName>
    </submittedName>
</protein>
<dbReference type="Pfam" id="PF00440">
    <property type="entry name" value="TetR_N"/>
    <property type="match status" value="1"/>
</dbReference>
<dbReference type="Proteomes" id="UP001178322">
    <property type="component" value="Chromosome"/>
</dbReference>
<feature type="domain" description="HTH tetR-type" evidence="4">
    <location>
        <begin position="9"/>
        <end position="69"/>
    </location>
</feature>
<dbReference type="GO" id="GO:0003677">
    <property type="term" value="F:DNA binding"/>
    <property type="evidence" value="ECO:0007669"/>
    <property type="project" value="UniProtKB-UniRule"/>
</dbReference>
<organism evidence="5 6">
    <name type="scientific">Lysinibacillus pakistanensis</name>
    <dbReference type="NCBI Taxonomy" id="759811"/>
    <lineage>
        <taxon>Bacteria</taxon>
        <taxon>Bacillati</taxon>
        <taxon>Bacillota</taxon>
        <taxon>Bacilli</taxon>
        <taxon>Bacillales</taxon>
        <taxon>Bacillaceae</taxon>
        <taxon>Lysinibacillus</taxon>
    </lineage>
</organism>
<dbReference type="RefSeq" id="WP_283871386.1">
    <property type="nucleotide sequence ID" value="NZ_CP126101.1"/>
</dbReference>
<dbReference type="Pfam" id="PF14278">
    <property type="entry name" value="TetR_C_8"/>
    <property type="match status" value="1"/>
</dbReference>
<dbReference type="SUPFAM" id="SSF46689">
    <property type="entry name" value="Homeodomain-like"/>
    <property type="match status" value="1"/>
</dbReference>
<feature type="DNA-binding region" description="H-T-H motif" evidence="3">
    <location>
        <begin position="32"/>
        <end position="51"/>
    </location>
</feature>
<sequence>MSIHEKMNFETKQAIKKTLIQQIEEVGFERVTVKNLALAANINRGTFYLHYTDKFEVMEDLQQELLNELEGYVKNVQPVEAFHTVKKGQLYQPFVEIFQCIKRHARVFRVFLGEQGSPIFINKMKKVFSNQLLNSLSLIQEETLDPEFRQYLQAFLSSAILGVIQEWLDSGNEDVGVEEMAIIHFRLIRFFGNLATLQVNIKDL</sequence>
<dbReference type="PANTHER" id="PTHR43479">
    <property type="entry name" value="ACREF/ENVCD OPERON REPRESSOR-RELATED"/>
    <property type="match status" value="1"/>
</dbReference>
<keyword evidence="1" id="KW-0678">Repressor</keyword>
<accession>A0AAX3X0T5</accession>